<keyword evidence="3" id="KW-1185">Reference proteome</keyword>
<feature type="transmembrane region" description="Helical" evidence="1">
    <location>
        <begin position="6"/>
        <end position="29"/>
    </location>
</feature>
<dbReference type="EMBL" id="FO704551">
    <property type="protein sequence ID" value="CDG21628.1"/>
    <property type="molecule type" value="Genomic_DNA"/>
</dbReference>
<sequence>MNPYRFKILSYFPLISIIIVSICAVIFGCKGGDAIIEEKKDWFRQFLDFP</sequence>
<evidence type="ECO:0008006" key="4">
    <source>
        <dbReference type="Google" id="ProtNLM"/>
    </source>
</evidence>
<protein>
    <recommendedName>
        <fullName evidence="4">Lipoprotein</fullName>
    </recommendedName>
</protein>
<dbReference type="PROSITE" id="PS51257">
    <property type="entry name" value="PROKAR_LIPOPROTEIN"/>
    <property type="match status" value="1"/>
</dbReference>
<evidence type="ECO:0000313" key="2">
    <source>
        <dbReference type="EMBL" id="CDG21628.1"/>
    </source>
</evidence>
<dbReference type="KEGG" id="xpo:XPG1_1973"/>
<keyword evidence="1" id="KW-1133">Transmembrane helix</keyword>
<name>A0A068R367_9GAMM</name>
<dbReference type="STRING" id="1354304.XPG1_1973"/>
<reference evidence="2 3" key="1">
    <citation type="submission" date="2013-07" db="EMBL/GenBank/DDBJ databases">
        <authorList>
            <person name="Genoscope - CEA"/>
        </authorList>
    </citation>
    <scope>NUCLEOTIDE SEQUENCE [LARGE SCALE GENOMIC DNA]</scope>
    <source>
        <strain evidence="2 3">G6</strain>
    </source>
</reference>
<keyword evidence="1" id="KW-0472">Membrane</keyword>
<organism evidence="2 3">
    <name type="scientific">Xenorhabdus poinarii G6</name>
    <dbReference type="NCBI Taxonomy" id="1354304"/>
    <lineage>
        <taxon>Bacteria</taxon>
        <taxon>Pseudomonadati</taxon>
        <taxon>Pseudomonadota</taxon>
        <taxon>Gammaproteobacteria</taxon>
        <taxon>Enterobacterales</taxon>
        <taxon>Morganellaceae</taxon>
        <taxon>Xenorhabdus</taxon>
    </lineage>
</organism>
<accession>A0A068R367</accession>
<proteinExistence type="predicted"/>
<evidence type="ECO:0000313" key="3">
    <source>
        <dbReference type="Proteomes" id="UP000032735"/>
    </source>
</evidence>
<keyword evidence="1" id="KW-0812">Transmembrane</keyword>
<dbReference type="AlphaFoldDB" id="A0A068R367"/>
<evidence type="ECO:0000256" key="1">
    <source>
        <dbReference type="SAM" id="Phobius"/>
    </source>
</evidence>
<dbReference type="HOGENOM" id="CLU_3124307_0_0_6"/>
<gene>
    <name evidence="2" type="ORF">XPG1_1973</name>
</gene>
<dbReference type="Proteomes" id="UP000032735">
    <property type="component" value="Chromosome"/>
</dbReference>